<gene>
    <name evidence="1" type="ORF">GOP47_0007634</name>
</gene>
<name>A0A9D4V1N3_ADICA</name>
<organism evidence="1 2">
    <name type="scientific">Adiantum capillus-veneris</name>
    <name type="common">Maidenhair fern</name>
    <dbReference type="NCBI Taxonomy" id="13818"/>
    <lineage>
        <taxon>Eukaryota</taxon>
        <taxon>Viridiplantae</taxon>
        <taxon>Streptophyta</taxon>
        <taxon>Embryophyta</taxon>
        <taxon>Tracheophyta</taxon>
        <taxon>Polypodiopsida</taxon>
        <taxon>Polypodiidae</taxon>
        <taxon>Polypodiales</taxon>
        <taxon>Pteridineae</taxon>
        <taxon>Pteridaceae</taxon>
        <taxon>Vittarioideae</taxon>
        <taxon>Adiantum</taxon>
    </lineage>
</organism>
<proteinExistence type="predicted"/>
<evidence type="ECO:0000313" key="1">
    <source>
        <dbReference type="EMBL" id="KAI5077810.1"/>
    </source>
</evidence>
<protein>
    <submittedName>
        <fullName evidence="1">Uncharacterized protein</fullName>
    </submittedName>
</protein>
<dbReference type="EMBL" id="JABFUD020000007">
    <property type="protein sequence ID" value="KAI5077810.1"/>
    <property type="molecule type" value="Genomic_DNA"/>
</dbReference>
<reference evidence="1" key="1">
    <citation type="submission" date="2021-01" db="EMBL/GenBank/DDBJ databases">
        <title>Adiantum capillus-veneris genome.</title>
        <authorList>
            <person name="Fang Y."/>
            <person name="Liao Q."/>
        </authorList>
    </citation>
    <scope>NUCLEOTIDE SEQUENCE</scope>
    <source>
        <strain evidence="1">H3</strain>
        <tissue evidence="1">Leaf</tissue>
    </source>
</reference>
<dbReference type="Proteomes" id="UP000886520">
    <property type="component" value="Chromosome 7"/>
</dbReference>
<evidence type="ECO:0000313" key="2">
    <source>
        <dbReference type="Proteomes" id="UP000886520"/>
    </source>
</evidence>
<sequence>MEEGVGSSLRIAKVGDGKEREGADIVVHKRSVGGYCGSRRLNAPSVTRRGFPPTSLQNIRQNSISMLGATLAQTMMGTCMSATSQML</sequence>
<dbReference type="AlphaFoldDB" id="A0A9D4V1N3"/>
<keyword evidence="2" id="KW-1185">Reference proteome</keyword>
<comment type="caution">
    <text evidence="1">The sequence shown here is derived from an EMBL/GenBank/DDBJ whole genome shotgun (WGS) entry which is preliminary data.</text>
</comment>
<accession>A0A9D4V1N3</accession>